<keyword evidence="2" id="KW-1185">Reference proteome</keyword>
<gene>
    <name evidence="1" type="ORF">GCM10023093_20480</name>
</gene>
<dbReference type="Proteomes" id="UP001500067">
    <property type="component" value="Unassembled WGS sequence"/>
</dbReference>
<organism evidence="1 2">
    <name type="scientific">Nemorincola caseinilytica</name>
    <dbReference type="NCBI Taxonomy" id="2054315"/>
    <lineage>
        <taxon>Bacteria</taxon>
        <taxon>Pseudomonadati</taxon>
        <taxon>Bacteroidota</taxon>
        <taxon>Chitinophagia</taxon>
        <taxon>Chitinophagales</taxon>
        <taxon>Chitinophagaceae</taxon>
        <taxon>Nemorincola</taxon>
    </lineage>
</organism>
<reference evidence="2" key="1">
    <citation type="journal article" date="2019" name="Int. J. Syst. Evol. Microbiol.">
        <title>The Global Catalogue of Microorganisms (GCM) 10K type strain sequencing project: providing services to taxonomists for standard genome sequencing and annotation.</title>
        <authorList>
            <consortium name="The Broad Institute Genomics Platform"/>
            <consortium name="The Broad Institute Genome Sequencing Center for Infectious Disease"/>
            <person name="Wu L."/>
            <person name="Ma J."/>
        </authorList>
    </citation>
    <scope>NUCLEOTIDE SEQUENCE [LARGE SCALE GENOMIC DNA]</scope>
    <source>
        <strain evidence="2">JCM 32105</strain>
    </source>
</reference>
<evidence type="ECO:0000313" key="2">
    <source>
        <dbReference type="Proteomes" id="UP001500067"/>
    </source>
</evidence>
<proteinExistence type="predicted"/>
<name>A0ABP8NG51_9BACT</name>
<dbReference type="RefSeq" id="WP_345082610.1">
    <property type="nucleotide sequence ID" value="NZ_BAABFA010000011.1"/>
</dbReference>
<protein>
    <submittedName>
        <fullName evidence="1">Uncharacterized protein</fullName>
    </submittedName>
</protein>
<evidence type="ECO:0000313" key="1">
    <source>
        <dbReference type="EMBL" id="GAA4466397.1"/>
    </source>
</evidence>
<sequence length="183" mass="21115">MRDVKGQHSNSPLSDLTEKLRIEYYESIERLCTDAREQVEKIRTLDPTRIDPVYLRQCHSVMDSVAASLAERRDRFVPYLQRLWEKVATEHNCTNCSGSCKLDHDIQLFDLSAATKKLKSIQGELQLLSLPLYSETLFPDQYRVLRNLLALIESDIVELFFLEENYLIPKVIAAQKAINVSGR</sequence>
<comment type="caution">
    <text evidence="1">The sequence shown here is derived from an EMBL/GenBank/DDBJ whole genome shotgun (WGS) entry which is preliminary data.</text>
</comment>
<accession>A0ABP8NG51</accession>
<dbReference type="EMBL" id="BAABFA010000011">
    <property type="protein sequence ID" value="GAA4466397.1"/>
    <property type="molecule type" value="Genomic_DNA"/>
</dbReference>